<dbReference type="GO" id="GO:0000171">
    <property type="term" value="F:ribonuclease MRP activity"/>
    <property type="evidence" value="ECO:0007669"/>
    <property type="project" value="TreeGrafter"/>
</dbReference>
<feature type="region of interest" description="Disordered" evidence="1">
    <location>
        <begin position="1"/>
        <end position="29"/>
    </location>
</feature>
<proteinExistence type="predicted"/>
<dbReference type="RefSeq" id="XP_030996877.1">
    <property type="nucleotide sequence ID" value="XM_031139166.1"/>
</dbReference>
<dbReference type="GO" id="GO:0000172">
    <property type="term" value="C:ribonuclease MRP complex"/>
    <property type="evidence" value="ECO:0007669"/>
    <property type="project" value="InterPro"/>
</dbReference>
<sequence>MTAAQEPEDVTMADAAAATPPSVGKSSSSKNLELFSCTISKPAFAYAQLELASSDPGSAAIEDVDALQFRSHCTSALNRFLGATGTAIPLDILKVHGAECWIRVPREDLGAFAAAITAWPGVKQGSNGASSVLRLRASGNWLGSLLGRSEQHKLWDS</sequence>
<comment type="caution">
    <text evidence="3">The sequence shown here is derived from an EMBL/GenBank/DDBJ whole genome shotgun (WGS) entry which is preliminary data.</text>
</comment>
<keyword evidence="4" id="KW-1185">Reference proteome</keyword>
<evidence type="ECO:0000313" key="3">
    <source>
        <dbReference type="EMBL" id="TPX15166.1"/>
    </source>
</evidence>
<dbReference type="GO" id="GO:0000294">
    <property type="term" value="P:nuclear-transcribed mRNA catabolic process, RNase MRP-dependent"/>
    <property type="evidence" value="ECO:0007669"/>
    <property type="project" value="TreeGrafter"/>
</dbReference>
<dbReference type="InParanoid" id="A0A507B7Q3"/>
<evidence type="ECO:0000259" key="2">
    <source>
        <dbReference type="Pfam" id="PF20976"/>
    </source>
</evidence>
<dbReference type="PANTHER" id="PTHR28173">
    <property type="entry name" value="RIBONUCLEASES P/MRP PROTEIN SUBUNIT POP8"/>
    <property type="match status" value="1"/>
</dbReference>
<dbReference type="Proteomes" id="UP000319257">
    <property type="component" value="Unassembled WGS sequence"/>
</dbReference>
<accession>A0A507B7Q3</accession>
<dbReference type="GeneID" id="41972171"/>
<name>A0A507B7Q3_9PEZI</name>
<dbReference type="GO" id="GO:0034965">
    <property type="term" value="P:intronic box C/D snoRNA processing"/>
    <property type="evidence" value="ECO:0007669"/>
    <property type="project" value="TreeGrafter"/>
</dbReference>
<evidence type="ECO:0000256" key="1">
    <source>
        <dbReference type="SAM" id="MobiDB-lite"/>
    </source>
</evidence>
<protein>
    <recommendedName>
        <fullName evidence="2">Ribonucleases P/MRP subunit Pop8-like domain-containing protein</fullName>
    </recommendedName>
</protein>
<feature type="domain" description="Ribonucleases P/MRP subunit Pop8-like" evidence="2">
    <location>
        <begin position="44"/>
        <end position="119"/>
    </location>
</feature>
<organism evidence="3 4">
    <name type="scientific">Thyridium curvatum</name>
    <dbReference type="NCBI Taxonomy" id="1093900"/>
    <lineage>
        <taxon>Eukaryota</taxon>
        <taxon>Fungi</taxon>
        <taxon>Dikarya</taxon>
        <taxon>Ascomycota</taxon>
        <taxon>Pezizomycotina</taxon>
        <taxon>Sordariomycetes</taxon>
        <taxon>Sordariomycetidae</taxon>
        <taxon>Thyridiales</taxon>
        <taxon>Thyridiaceae</taxon>
        <taxon>Thyridium</taxon>
    </lineage>
</organism>
<dbReference type="PANTHER" id="PTHR28173:SF1">
    <property type="entry name" value="RIBONUCLEASES P_MRP PROTEIN SUBUNIT POP8"/>
    <property type="match status" value="1"/>
</dbReference>
<dbReference type="OrthoDB" id="5530243at2759"/>
<feature type="compositionally biased region" description="Acidic residues" evidence="1">
    <location>
        <begin position="1"/>
        <end position="11"/>
    </location>
</feature>
<dbReference type="GO" id="GO:0008033">
    <property type="term" value="P:tRNA processing"/>
    <property type="evidence" value="ECO:0007669"/>
    <property type="project" value="InterPro"/>
</dbReference>
<reference evidence="3 4" key="1">
    <citation type="submission" date="2019-06" db="EMBL/GenBank/DDBJ databases">
        <title>Draft genome sequence of the filamentous fungus Phialemoniopsis curvata isolated from diesel fuel.</title>
        <authorList>
            <person name="Varaljay V.A."/>
            <person name="Lyon W.J."/>
            <person name="Crouch A.L."/>
            <person name="Drake C.E."/>
            <person name="Hollomon J.M."/>
            <person name="Nadeau L.J."/>
            <person name="Nunn H.S."/>
            <person name="Stevenson B.S."/>
            <person name="Bojanowski C.L."/>
            <person name="Crookes-Goodson W.J."/>
        </authorList>
    </citation>
    <scope>NUCLEOTIDE SEQUENCE [LARGE SCALE GENOMIC DNA]</scope>
    <source>
        <strain evidence="3 4">D216</strain>
    </source>
</reference>
<gene>
    <name evidence="3" type="ORF">E0L32_004724</name>
</gene>
<dbReference type="Pfam" id="PF20976">
    <property type="entry name" value="Pop8"/>
    <property type="match status" value="1"/>
</dbReference>
<dbReference type="GO" id="GO:0005655">
    <property type="term" value="C:nucleolar ribonuclease P complex"/>
    <property type="evidence" value="ECO:0007669"/>
    <property type="project" value="InterPro"/>
</dbReference>
<evidence type="ECO:0000313" key="4">
    <source>
        <dbReference type="Proteomes" id="UP000319257"/>
    </source>
</evidence>
<dbReference type="EMBL" id="SKBQ01000023">
    <property type="protein sequence ID" value="TPX15166.1"/>
    <property type="molecule type" value="Genomic_DNA"/>
</dbReference>
<dbReference type="AlphaFoldDB" id="A0A507B7Q3"/>
<dbReference type="InterPro" id="IPR049128">
    <property type="entry name" value="Pop8-like_dom"/>
</dbReference>
<dbReference type="GO" id="GO:0004526">
    <property type="term" value="F:ribonuclease P activity"/>
    <property type="evidence" value="ECO:0007669"/>
    <property type="project" value="TreeGrafter"/>
</dbReference>
<dbReference type="STRING" id="1093900.A0A507B7Q3"/>
<dbReference type="InterPro" id="IPR020347">
    <property type="entry name" value="Pop8"/>
</dbReference>